<accession>A0A0N9V634</accession>
<proteinExistence type="predicted"/>
<dbReference type="GeneID" id="29275458"/>
<name>A0A0N9V634_SPHMC</name>
<dbReference type="Proteomes" id="UP000058074">
    <property type="component" value="Plasmid 2"/>
</dbReference>
<sequence length="269" mass="29851">MSAAPAIRTAQADELGDQIIAAGFATSGFLLDINGALDVPRDFPLSAPWNLPSRLFQFPIEVIRAEQDEPRKIGLRHPLLAAHPFVQHVERALGIEIARDGVTNRHGYSNRAHSLWHHAVDLISAGKWRELLETQEFTEPRNIFKAVAYGLRYSHHEDKRASGHINTAEARQIMRAMDATEPTDRAALILSLSAPSPCKQDRSAEYWAINAHGICAEDEAWAFIVGIEDGWFSYDRAGFLQWSPKGRDRYAAGDSASFTEASGQTAFAF</sequence>
<evidence type="ECO:0000313" key="1">
    <source>
        <dbReference type="EMBL" id="ALH83204.1"/>
    </source>
</evidence>
<dbReference type="OrthoDB" id="7509654at2"/>
<evidence type="ECO:0000313" key="2">
    <source>
        <dbReference type="Proteomes" id="UP000058074"/>
    </source>
</evidence>
<keyword evidence="1" id="KW-0614">Plasmid</keyword>
<dbReference type="PATRIC" id="fig|33050.5.peg.4862"/>
<gene>
    <name evidence="1" type="ORF">AN936_24085</name>
</gene>
<dbReference type="EMBL" id="CP012702">
    <property type="protein sequence ID" value="ALH83204.1"/>
    <property type="molecule type" value="Genomic_DNA"/>
</dbReference>
<organism evidence="1 2">
    <name type="scientific">Sphingopyxis macrogoltabida</name>
    <name type="common">Sphingomonas macrogoltabidus</name>
    <dbReference type="NCBI Taxonomy" id="33050"/>
    <lineage>
        <taxon>Bacteria</taxon>
        <taxon>Pseudomonadati</taxon>
        <taxon>Pseudomonadota</taxon>
        <taxon>Alphaproteobacteria</taxon>
        <taxon>Sphingomonadales</taxon>
        <taxon>Sphingomonadaceae</taxon>
        <taxon>Sphingopyxis</taxon>
    </lineage>
</organism>
<dbReference type="AlphaFoldDB" id="A0A0N9V634"/>
<dbReference type="RefSeq" id="WP_013054022.1">
    <property type="nucleotide sequence ID" value="NZ_CP012702.1"/>
</dbReference>
<geneLocation type="plasmid" evidence="1 2">
    <name>2</name>
</geneLocation>
<protein>
    <submittedName>
        <fullName evidence="1">Uncharacterized protein</fullName>
    </submittedName>
</protein>
<dbReference type="KEGG" id="smag:AN936_24085"/>
<reference evidence="1 2" key="1">
    <citation type="journal article" date="2015" name="Genome Announc.">
        <title>Complete Genome Sequence of Polypropylene Glycol- and Polyethylene Glycol-Degrading Sphingopyxis macrogoltabida Strain EY-1.</title>
        <authorList>
            <person name="Ohtsubo Y."/>
            <person name="Nagata Y."/>
            <person name="Numata M."/>
            <person name="Tsuchikane K."/>
            <person name="Hosoyama A."/>
            <person name="Yamazoe A."/>
            <person name="Tsuda M."/>
            <person name="Fujita N."/>
            <person name="Kawai F."/>
        </authorList>
    </citation>
    <scope>NUCLEOTIDE SEQUENCE [LARGE SCALE GENOMIC DNA]</scope>
    <source>
        <strain evidence="1 2">EY-1</strain>
        <plasmid evidence="1">2</plasmid>
    </source>
</reference>